<reference evidence="2 3" key="1">
    <citation type="submission" date="2014-04" db="EMBL/GenBank/DDBJ databases">
        <authorList>
            <consortium name="DOE Joint Genome Institute"/>
            <person name="Kuo A."/>
            <person name="Zuccaro A."/>
            <person name="Kohler A."/>
            <person name="Nagy L.G."/>
            <person name="Floudas D."/>
            <person name="Copeland A."/>
            <person name="Barry K.W."/>
            <person name="Cichocki N."/>
            <person name="Veneault-Fourrey C."/>
            <person name="LaButti K."/>
            <person name="Lindquist E.A."/>
            <person name="Lipzen A."/>
            <person name="Lundell T."/>
            <person name="Morin E."/>
            <person name="Murat C."/>
            <person name="Sun H."/>
            <person name="Tunlid A."/>
            <person name="Henrissat B."/>
            <person name="Grigoriev I.V."/>
            <person name="Hibbett D.S."/>
            <person name="Martin F."/>
            <person name="Nordberg H.P."/>
            <person name="Cantor M.N."/>
            <person name="Hua S.X."/>
        </authorList>
    </citation>
    <scope>NUCLEOTIDE SEQUENCE [LARGE SCALE GENOMIC DNA]</scope>
    <source>
        <strain evidence="2 3">MAFF 305830</strain>
    </source>
</reference>
<keyword evidence="1" id="KW-0812">Transmembrane</keyword>
<evidence type="ECO:0000256" key="1">
    <source>
        <dbReference type="SAM" id="Phobius"/>
    </source>
</evidence>
<feature type="transmembrane region" description="Helical" evidence="1">
    <location>
        <begin position="82"/>
        <end position="102"/>
    </location>
</feature>
<name>A0A0C3B0Q3_SERVB</name>
<evidence type="ECO:0000313" key="2">
    <source>
        <dbReference type="EMBL" id="KIM25794.1"/>
    </source>
</evidence>
<dbReference type="AlphaFoldDB" id="A0A0C3B0Q3"/>
<sequence length="217" mass="23919">MSDNTIRQFSTVYFVLLPFEILLIGLQISHLASHRHVMTMSGAAQPSLLKVIYLDGVVYFVIVFGLRLWAGSIYAFGEVSMFYTAVWTEFAFGATTISRLFLRLRRTARLADGDSGVSLSRSKPFSTGFGISQSPVSIPLSPSADRKRKGRSTSLSTILSVGTLWAKDVIDMGNDDTMEHVNVGPQSPISPSPRPLGSHLLVFIRTRRSSRVRSATF</sequence>
<organism evidence="2 3">
    <name type="scientific">Serendipita vermifera MAFF 305830</name>
    <dbReference type="NCBI Taxonomy" id="933852"/>
    <lineage>
        <taxon>Eukaryota</taxon>
        <taxon>Fungi</taxon>
        <taxon>Dikarya</taxon>
        <taxon>Basidiomycota</taxon>
        <taxon>Agaricomycotina</taxon>
        <taxon>Agaricomycetes</taxon>
        <taxon>Sebacinales</taxon>
        <taxon>Serendipitaceae</taxon>
        <taxon>Serendipita</taxon>
    </lineage>
</organism>
<dbReference type="EMBL" id="KN824311">
    <property type="protein sequence ID" value="KIM25794.1"/>
    <property type="molecule type" value="Genomic_DNA"/>
</dbReference>
<keyword evidence="1" id="KW-1133">Transmembrane helix</keyword>
<dbReference type="Proteomes" id="UP000054097">
    <property type="component" value="Unassembled WGS sequence"/>
</dbReference>
<keyword evidence="1" id="KW-0472">Membrane</keyword>
<dbReference type="HOGENOM" id="CLU_1272945_0_0_1"/>
<feature type="transmembrane region" description="Helical" evidence="1">
    <location>
        <begin position="12"/>
        <end position="32"/>
    </location>
</feature>
<reference evidence="3" key="2">
    <citation type="submission" date="2015-01" db="EMBL/GenBank/DDBJ databases">
        <title>Evolutionary Origins and Diversification of the Mycorrhizal Mutualists.</title>
        <authorList>
            <consortium name="DOE Joint Genome Institute"/>
            <consortium name="Mycorrhizal Genomics Consortium"/>
            <person name="Kohler A."/>
            <person name="Kuo A."/>
            <person name="Nagy L.G."/>
            <person name="Floudas D."/>
            <person name="Copeland A."/>
            <person name="Barry K.W."/>
            <person name="Cichocki N."/>
            <person name="Veneault-Fourrey C."/>
            <person name="LaButti K."/>
            <person name="Lindquist E.A."/>
            <person name="Lipzen A."/>
            <person name="Lundell T."/>
            <person name="Morin E."/>
            <person name="Murat C."/>
            <person name="Riley R."/>
            <person name="Ohm R."/>
            <person name="Sun H."/>
            <person name="Tunlid A."/>
            <person name="Henrissat B."/>
            <person name="Grigoriev I.V."/>
            <person name="Hibbett D.S."/>
            <person name="Martin F."/>
        </authorList>
    </citation>
    <scope>NUCLEOTIDE SEQUENCE [LARGE SCALE GENOMIC DNA]</scope>
    <source>
        <strain evidence="3">MAFF 305830</strain>
    </source>
</reference>
<keyword evidence="3" id="KW-1185">Reference proteome</keyword>
<proteinExistence type="predicted"/>
<evidence type="ECO:0000313" key="3">
    <source>
        <dbReference type="Proteomes" id="UP000054097"/>
    </source>
</evidence>
<protein>
    <submittedName>
        <fullName evidence="2">Uncharacterized protein</fullName>
    </submittedName>
</protein>
<accession>A0A0C3B0Q3</accession>
<feature type="transmembrane region" description="Helical" evidence="1">
    <location>
        <begin position="52"/>
        <end position="76"/>
    </location>
</feature>
<gene>
    <name evidence="2" type="ORF">M408DRAFT_204303</name>
</gene>